<organism evidence="3 4">
    <name type="scientific">Geodermatophilus aquaeductus</name>
    <dbReference type="NCBI Taxonomy" id="1564161"/>
    <lineage>
        <taxon>Bacteria</taxon>
        <taxon>Bacillati</taxon>
        <taxon>Actinomycetota</taxon>
        <taxon>Actinomycetes</taxon>
        <taxon>Geodermatophilales</taxon>
        <taxon>Geodermatophilaceae</taxon>
        <taxon>Geodermatophilus</taxon>
    </lineage>
</organism>
<evidence type="ECO:0000313" key="4">
    <source>
        <dbReference type="Proteomes" id="UP000317484"/>
    </source>
</evidence>
<accession>A0A521C8V6</accession>
<protein>
    <submittedName>
        <fullName evidence="3">PPOX class probable F420-dependent enzyme, Rv0121 family</fullName>
    </submittedName>
</protein>
<name>A0A521C8V6_9ACTN</name>
<reference evidence="3 4" key="1">
    <citation type="submission" date="2017-05" db="EMBL/GenBank/DDBJ databases">
        <authorList>
            <person name="Varghese N."/>
            <person name="Submissions S."/>
        </authorList>
    </citation>
    <scope>NUCLEOTIDE SEQUENCE [LARGE SCALE GENOMIC DNA]</scope>
    <source>
        <strain evidence="3 4">DSM 46834</strain>
    </source>
</reference>
<dbReference type="EMBL" id="FXTJ01000002">
    <property type="protein sequence ID" value="SMO55838.1"/>
    <property type="molecule type" value="Genomic_DNA"/>
</dbReference>
<dbReference type="GO" id="GO:0016627">
    <property type="term" value="F:oxidoreductase activity, acting on the CH-CH group of donors"/>
    <property type="evidence" value="ECO:0007669"/>
    <property type="project" value="TreeGrafter"/>
</dbReference>
<dbReference type="GO" id="GO:0070967">
    <property type="term" value="F:coenzyme F420 binding"/>
    <property type="evidence" value="ECO:0007669"/>
    <property type="project" value="TreeGrafter"/>
</dbReference>
<dbReference type="RefSeq" id="WP_142457433.1">
    <property type="nucleotide sequence ID" value="NZ_FXTJ01000002.1"/>
</dbReference>
<dbReference type="Proteomes" id="UP000317484">
    <property type="component" value="Unassembled WGS sequence"/>
</dbReference>
<dbReference type="GO" id="GO:0005829">
    <property type="term" value="C:cytosol"/>
    <property type="evidence" value="ECO:0007669"/>
    <property type="project" value="TreeGrafter"/>
</dbReference>
<proteinExistence type="predicted"/>
<dbReference type="PANTHER" id="PTHR35176:SF2">
    <property type="entry name" value="F420H(2)-DEPENDENT REDUCTASE RV1155"/>
    <property type="match status" value="1"/>
</dbReference>
<dbReference type="PANTHER" id="PTHR35176">
    <property type="entry name" value="HEME OXYGENASE HI_0854-RELATED"/>
    <property type="match status" value="1"/>
</dbReference>
<feature type="domain" description="Pyridoxamine 5'-phosphate oxidase N-terminal" evidence="2">
    <location>
        <begin position="3"/>
        <end position="133"/>
    </location>
</feature>
<dbReference type="InterPro" id="IPR019967">
    <property type="entry name" value="F420-dep_enz_PPOX_Rv0121"/>
</dbReference>
<dbReference type="InterPro" id="IPR052019">
    <property type="entry name" value="F420H2_bilvrd_red/Heme_oxyg"/>
</dbReference>
<evidence type="ECO:0000256" key="1">
    <source>
        <dbReference type="ARBA" id="ARBA00023002"/>
    </source>
</evidence>
<dbReference type="InterPro" id="IPR011576">
    <property type="entry name" value="Pyridox_Oxase_N"/>
</dbReference>
<dbReference type="InterPro" id="IPR012349">
    <property type="entry name" value="Split_barrel_FMN-bd"/>
</dbReference>
<dbReference type="AlphaFoldDB" id="A0A521C8V6"/>
<dbReference type="NCBIfam" id="TIGR03668">
    <property type="entry name" value="Rv0121_F420"/>
    <property type="match status" value="1"/>
</dbReference>
<keyword evidence="4" id="KW-1185">Reference proteome</keyword>
<keyword evidence="1" id="KW-0560">Oxidoreductase</keyword>
<sequence>MRTAELRERFSSAAVARLATVRPDGAPHLVPVVFAASADTVWLAVDAKPKRTTQLQRLTNLRREPRCALLVDHYEQDWSRLWWVRADGVGVVIDDPGAHHPGLAALVERHPQYRAQPPAGPLVVVRIERWSGWSST</sequence>
<gene>
    <name evidence="3" type="ORF">SAMN06273567_102203</name>
</gene>
<dbReference type="SUPFAM" id="SSF50475">
    <property type="entry name" value="FMN-binding split barrel"/>
    <property type="match status" value="1"/>
</dbReference>
<dbReference type="Gene3D" id="2.30.110.10">
    <property type="entry name" value="Electron Transport, Fmn-binding Protein, Chain A"/>
    <property type="match status" value="1"/>
</dbReference>
<dbReference type="Pfam" id="PF01243">
    <property type="entry name" value="PNPOx_N"/>
    <property type="match status" value="1"/>
</dbReference>
<evidence type="ECO:0000313" key="3">
    <source>
        <dbReference type="EMBL" id="SMO55838.1"/>
    </source>
</evidence>
<evidence type="ECO:0000259" key="2">
    <source>
        <dbReference type="Pfam" id="PF01243"/>
    </source>
</evidence>